<comment type="caution">
    <text evidence="1">The sequence shown here is derived from an EMBL/GenBank/DDBJ whole genome shotgun (WGS) entry which is preliminary data.</text>
</comment>
<dbReference type="AlphaFoldDB" id="A0A438JDQ2"/>
<proteinExistence type="predicted"/>
<evidence type="ECO:0000313" key="1">
    <source>
        <dbReference type="EMBL" id="RVX07086.1"/>
    </source>
</evidence>
<dbReference type="Proteomes" id="UP000288805">
    <property type="component" value="Unassembled WGS sequence"/>
</dbReference>
<sequence length="59" mass="6929">MVFFQDDVSLEGCTLQRLDFLCDAQFPGMKFRWKGKTGQDWYMRSWRNASNPSLGDLAY</sequence>
<dbReference type="EMBL" id="QGNW01000048">
    <property type="protein sequence ID" value="RVX07086.1"/>
    <property type="molecule type" value="Genomic_DNA"/>
</dbReference>
<accession>A0A438JDQ2</accession>
<reference evidence="1 2" key="1">
    <citation type="journal article" date="2018" name="PLoS Genet.">
        <title>Population sequencing reveals clonal diversity and ancestral inbreeding in the grapevine cultivar Chardonnay.</title>
        <authorList>
            <person name="Roach M.J."/>
            <person name="Johnson D.L."/>
            <person name="Bohlmann J."/>
            <person name="van Vuuren H.J."/>
            <person name="Jones S.J."/>
            <person name="Pretorius I.S."/>
            <person name="Schmidt S.A."/>
            <person name="Borneman A.R."/>
        </authorList>
    </citation>
    <scope>NUCLEOTIDE SEQUENCE [LARGE SCALE GENOMIC DNA]</scope>
    <source>
        <strain evidence="2">cv. Chardonnay</strain>
        <tissue evidence="1">Leaf</tissue>
    </source>
</reference>
<name>A0A438JDQ2_VITVI</name>
<protein>
    <submittedName>
        <fullName evidence="1">Uncharacterized protein</fullName>
    </submittedName>
</protein>
<gene>
    <name evidence="1" type="ORF">CK203_030569</name>
</gene>
<organism evidence="1 2">
    <name type="scientific">Vitis vinifera</name>
    <name type="common">Grape</name>
    <dbReference type="NCBI Taxonomy" id="29760"/>
    <lineage>
        <taxon>Eukaryota</taxon>
        <taxon>Viridiplantae</taxon>
        <taxon>Streptophyta</taxon>
        <taxon>Embryophyta</taxon>
        <taxon>Tracheophyta</taxon>
        <taxon>Spermatophyta</taxon>
        <taxon>Magnoliopsida</taxon>
        <taxon>eudicotyledons</taxon>
        <taxon>Gunneridae</taxon>
        <taxon>Pentapetalae</taxon>
        <taxon>rosids</taxon>
        <taxon>Vitales</taxon>
        <taxon>Vitaceae</taxon>
        <taxon>Viteae</taxon>
        <taxon>Vitis</taxon>
    </lineage>
</organism>
<evidence type="ECO:0000313" key="2">
    <source>
        <dbReference type="Proteomes" id="UP000288805"/>
    </source>
</evidence>